<dbReference type="eggNOG" id="ENOG502S6B1">
    <property type="taxonomic scope" value="Eukaryota"/>
</dbReference>
<dbReference type="PANTHER" id="PTHR42047:SF1">
    <property type="entry name" value="PROTEIN, PUTATIVE (AFU_ORTHOLOGUE AFUA_6G03560)-RELATED"/>
    <property type="match status" value="1"/>
</dbReference>
<evidence type="ECO:0000256" key="1">
    <source>
        <dbReference type="SAM" id="SignalP"/>
    </source>
</evidence>
<dbReference type="EMBL" id="JARH01000862">
    <property type="protein sequence ID" value="EXF76182.1"/>
    <property type="molecule type" value="Genomic_DNA"/>
</dbReference>
<dbReference type="InterPro" id="IPR052820">
    <property type="entry name" value="PhiA_domain"/>
</dbReference>
<dbReference type="Proteomes" id="UP000020467">
    <property type="component" value="Unassembled WGS sequence"/>
</dbReference>
<name>A0A010Q8I8_9PEZI</name>
<sequence>MLAKLLSLLAISTTLASAASYQLRTFAPSEPKVHDQLVNVEEERFWIGLERPTTWCPDFSGGSCPPGNTTVVDGVFGRMKSMMSPGQLVYLDPFGVISYTAGDALTWNTMPHGSNFNCFEAVEIWDPADATKKLRLVKFINLGDPAASARPFFYSCPIEGKKHSFVRVRWTSQHGHREWGVDWDSQCTAMEGLILVESKVEIGAYQYV</sequence>
<comment type="caution">
    <text evidence="2">The sequence shown here is derived from an EMBL/GenBank/DDBJ whole genome shotgun (WGS) entry which is preliminary data.</text>
</comment>
<dbReference type="AlphaFoldDB" id="A0A010Q8I8"/>
<reference evidence="2 3" key="1">
    <citation type="submission" date="2014-02" db="EMBL/GenBank/DDBJ databases">
        <title>The genome sequence of Colletotrichum fioriniae PJ7.</title>
        <authorList>
            <person name="Baroncelli R."/>
            <person name="Thon M.R."/>
        </authorList>
    </citation>
    <scope>NUCLEOTIDE SEQUENCE [LARGE SCALE GENOMIC DNA]</scope>
    <source>
        <strain evidence="2 3">PJ7</strain>
    </source>
</reference>
<feature type="signal peptide" evidence="1">
    <location>
        <begin position="1"/>
        <end position="18"/>
    </location>
</feature>
<evidence type="ECO:0008006" key="4">
    <source>
        <dbReference type="Google" id="ProtNLM"/>
    </source>
</evidence>
<keyword evidence="3" id="KW-1185">Reference proteome</keyword>
<evidence type="ECO:0000313" key="3">
    <source>
        <dbReference type="Proteomes" id="UP000020467"/>
    </source>
</evidence>
<keyword evidence="1" id="KW-0732">Signal</keyword>
<dbReference type="KEGG" id="cfj:CFIO01_03575"/>
<dbReference type="OrthoDB" id="5430620at2759"/>
<protein>
    <recommendedName>
        <fullName evidence="4">Ubiquitin 3 binding protein But2 C-terminal domain-containing protein</fullName>
    </recommendedName>
</protein>
<gene>
    <name evidence="2" type="ORF">CFIO01_03575</name>
</gene>
<dbReference type="PANTHER" id="PTHR42047">
    <property type="entry name" value="PROTEIN, PUTATIVE (AFU_ORTHOLOGUE AFUA_6G03560)-RELATED"/>
    <property type="match status" value="1"/>
</dbReference>
<accession>A0A010Q8I8</accession>
<feature type="chain" id="PRO_5001454709" description="Ubiquitin 3 binding protein But2 C-terminal domain-containing protein" evidence="1">
    <location>
        <begin position="19"/>
        <end position="208"/>
    </location>
</feature>
<evidence type="ECO:0000313" key="2">
    <source>
        <dbReference type="EMBL" id="EXF76182.1"/>
    </source>
</evidence>
<proteinExistence type="predicted"/>
<organism evidence="2 3">
    <name type="scientific">Colletotrichum fioriniae PJ7</name>
    <dbReference type="NCBI Taxonomy" id="1445577"/>
    <lineage>
        <taxon>Eukaryota</taxon>
        <taxon>Fungi</taxon>
        <taxon>Dikarya</taxon>
        <taxon>Ascomycota</taxon>
        <taxon>Pezizomycotina</taxon>
        <taxon>Sordariomycetes</taxon>
        <taxon>Hypocreomycetidae</taxon>
        <taxon>Glomerellales</taxon>
        <taxon>Glomerellaceae</taxon>
        <taxon>Colletotrichum</taxon>
        <taxon>Colletotrichum acutatum species complex</taxon>
    </lineage>
</organism>
<dbReference type="HOGENOM" id="CLU_078556_1_0_1"/>